<reference evidence="2" key="1">
    <citation type="journal article" date="2023" name="G3 (Bethesda)">
        <title>A reference genome for the long-term kleptoplast-retaining sea slug Elysia crispata morphotype clarki.</title>
        <authorList>
            <person name="Eastman K.E."/>
            <person name="Pendleton A.L."/>
            <person name="Shaikh M.A."/>
            <person name="Suttiyut T."/>
            <person name="Ogas R."/>
            <person name="Tomko P."/>
            <person name="Gavelis G."/>
            <person name="Widhalm J.R."/>
            <person name="Wisecaver J.H."/>
        </authorList>
    </citation>
    <scope>NUCLEOTIDE SEQUENCE</scope>
    <source>
        <strain evidence="2">ECLA1</strain>
    </source>
</reference>
<feature type="chain" id="PRO_5042227378" description="Secreted protein" evidence="1">
    <location>
        <begin position="31"/>
        <end position="86"/>
    </location>
</feature>
<gene>
    <name evidence="2" type="ORF">RRG08_065806</name>
</gene>
<organism evidence="2 3">
    <name type="scientific">Elysia crispata</name>
    <name type="common">lettuce slug</name>
    <dbReference type="NCBI Taxonomy" id="231223"/>
    <lineage>
        <taxon>Eukaryota</taxon>
        <taxon>Metazoa</taxon>
        <taxon>Spiralia</taxon>
        <taxon>Lophotrochozoa</taxon>
        <taxon>Mollusca</taxon>
        <taxon>Gastropoda</taxon>
        <taxon>Heterobranchia</taxon>
        <taxon>Euthyneura</taxon>
        <taxon>Panpulmonata</taxon>
        <taxon>Sacoglossa</taxon>
        <taxon>Placobranchoidea</taxon>
        <taxon>Plakobranchidae</taxon>
        <taxon>Elysia</taxon>
    </lineage>
</organism>
<evidence type="ECO:0008006" key="4">
    <source>
        <dbReference type="Google" id="ProtNLM"/>
    </source>
</evidence>
<dbReference type="AlphaFoldDB" id="A0AAE1A6G8"/>
<feature type="signal peptide" evidence="1">
    <location>
        <begin position="1"/>
        <end position="30"/>
    </location>
</feature>
<keyword evidence="1" id="KW-0732">Signal</keyword>
<dbReference type="Proteomes" id="UP001283361">
    <property type="component" value="Unassembled WGS sequence"/>
</dbReference>
<evidence type="ECO:0000313" key="3">
    <source>
        <dbReference type="Proteomes" id="UP001283361"/>
    </source>
</evidence>
<name>A0AAE1A6G8_9GAST</name>
<proteinExistence type="predicted"/>
<protein>
    <recommendedName>
        <fullName evidence="4">Secreted protein</fullName>
    </recommendedName>
</protein>
<accession>A0AAE1A6G8</accession>
<keyword evidence="3" id="KW-1185">Reference proteome</keyword>
<evidence type="ECO:0000256" key="1">
    <source>
        <dbReference type="SAM" id="SignalP"/>
    </source>
</evidence>
<evidence type="ECO:0000313" key="2">
    <source>
        <dbReference type="EMBL" id="KAK3781848.1"/>
    </source>
</evidence>
<sequence>MANVHGTWWRSGFLVVTLLVILYGPSTVDGYCTFPSDLAGEWVYSVKVSFQTTKLLDKSRATSSPASATSRSRAGCSTIRFTSLSE</sequence>
<dbReference type="EMBL" id="JAWDGP010002581">
    <property type="protein sequence ID" value="KAK3781848.1"/>
    <property type="molecule type" value="Genomic_DNA"/>
</dbReference>
<comment type="caution">
    <text evidence="2">The sequence shown here is derived from an EMBL/GenBank/DDBJ whole genome shotgun (WGS) entry which is preliminary data.</text>
</comment>